<dbReference type="PANTHER" id="PTHR10876">
    <property type="entry name" value="ZINC FINGER PROTEIN ZPR1"/>
    <property type="match status" value="1"/>
</dbReference>
<keyword evidence="6" id="KW-0862">Zinc</keyword>
<feature type="region of interest" description="Disordered" evidence="8">
    <location>
        <begin position="233"/>
        <end position="253"/>
    </location>
</feature>
<dbReference type="OrthoDB" id="308464at2759"/>
<dbReference type="GO" id="GO:0008270">
    <property type="term" value="F:zinc ion binding"/>
    <property type="evidence" value="ECO:0007669"/>
    <property type="project" value="UniProtKB-KW"/>
</dbReference>
<evidence type="ECO:0000256" key="4">
    <source>
        <dbReference type="ARBA" id="ARBA00022737"/>
    </source>
</evidence>
<dbReference type="AlphaFoldDB" id="A0A7J7NTR6"/>
<comment type="similarity">
    <text evidence="2">Belongs to the ZPR1 family.</text>
</comment>
<accession>A0A7J7NTR6</accession>
<dbReference type="EMBL" id="JACGCM010000580">
    <property type="protein sequence ID" value="KAF6170493.1"/>
    <property type="molecule type" value="Genomic_DNA"/>
</dbReference>
<feature type="region of interest" description="Disordered" evidence="8">
    <location>
        <begin position="473"/>
        <end position="502"/>
    </location>
</feature>
<feature type="domain" description="Zinc finger ZPR1-type" evidence="9">
    <location>
        <begin position="289"/>
        <end position="449"/>
    </location>
</feature>
<organism evidence="10 11">
    <name type="scientific">Kingdonia uniflora</name>
    <dbReference type="NCBI Taxonomy" id="39325"/>
    <lineage>
        <taxon>Eukaryota</taxon>
        <taxon>Viridiplantae</taxon>
        <taxon>Streptophyta</taxon>
        <taxon>Embryophyta</taxon>
        <taxon>Tracheophyta</taxon>
        <taxon>Spermatophyta</taxon>
        <taxon>Magnoliopsida</taxon>
        <taxon>Ranunculales</taxon>
        <taxon>Circaeasteraceae</taxon>
        <taxon>Kingdonia</taxon>
    </lineage>
</organism>
<dbReference type="SMART" id="SM00709">
    <property type="entry name" value="Zpr1"/>
    <property type="match status" value="2"/>
</dbReference>
<feature type="compositionally biased region" description="Polar residues" evidence="8">
    <location>
        <begin position="235"/>
        <end position="247"/>
    </location>
</feature>
<feature type="compositionally biased region" description="Basic and acidic residues" evidence="8">
    <location>
        <begin position="488"/>
        <end position="502"/>
    </location>
</feature>
<dbReference type="PANTHER" id="PTHR10876:SF0">
    <property type="entry name" value="ZINC FINGER PROTEIN ZPR1"/>
    <property type="match status" value="1"/>
</dbReference>
<dbReference type="InterPro" id="IPR042451">
    <property type="entry name" value="ZPR1_A/B_dom"/>
</dbReference>
<dbReference type="Gene3D" id="2.20.25.420">
    <property type="entry name" value="ZPR1, zinc finger domain"/>
    <property type="match status" value="2"/>
</dbReference>
<dbReference type="Pfam" id="PF22794">
    <property type="entry name" value="jr-ZPR1"/>
    <property type="match status" value="2"/>
</dbReference>
<sequence>MEQSKDSLITDVGLAAEAVSAEDESATPLHEIESLCMRCGENGITRLMLTRIPHFREVIIMAFDCPHCNERNNEVQFAGELQPRGCCYSLKVSPGEQKVLNRQVLKSDSASIKIPELDFEIPREAQRGTLSTIEGILMRAADELQALQGERQKVDPVTAEALDRFIMKLKLYATGEVSFTLILDDPAGNSFIENPIAPSIDPSLTITFYERTPEQQASLGFLADVSSSGREHETQIGSRVLPSNQTKNEPHGSVGAKAFQRSIAQGNSEEFAATLFRYSAPEEVMIFPATCGACSVQCDNRMFVTKIPYFQEVIVMAMSCDTCGYRNSELKAGGIVPDKGMKISLRVLNKDDLNRDVIKSDYASVRVPDVDLELGSGTLGGLVTTVEGLITQILDNLDRIHGFSCGDSLEDWKKSKWQEFKERLRKLLTVEEPWTLILDDGLARSFVSPVTDVIEDDHQLTFEKYERSWDENEELGLNDMDTSSADMYYDKVVPDERTPKEG</sequence>
<evidence type="ECO:0000256" key="3">
    <source>
        <dbReference type="ARBA" id="ARBA00022723"/>
    </source>
</evidence>
<evidence type="ECO:0000256" key="5">
    <source>
        <dbReference type="ARBA" id="ARBA00022771"/>
    </source>
</evidence>
<protein>
    <recommendedName>
        <fullName evidence="9">Zinc finger ZPR1-type domain-containing protein</fullName>
    </recommendedName>
</protein>
<evidence type="ECO:0000256" key="2">
    <source>
        <dbReference type="ARBA" id="ARBA00008354"/>
    </source>
</evidence>
<keyword evidence="11" id="KW-1185">Reference proteome</keyword>
<dbReference type="FunFam" id="2.60.120.1040:FF:000001">
    <property type="entry name" value="Zinc finger protein ZPR1"/>
    <property type="match status" value="1"/>
</dbReference>
<evidence type="ECO:0000256" key="8">
    <source>
        <dbReference type="SAM" id="MobiDB-lite"/>
    </source>
</evidence>
<feature type="domain" description="Zinc finger ZPR1-type" evidence="9">
    <location>
        <begin position="34"/>
        <end position="194"/>
    </location>
</feature>
<keyword evidence="3" id="KW-0479">Metal-binding</keyword>
<keyword evidence="4" id="KW-0677">Repeat</keyword>
<evidence type="ECO:0000256" key="1">
    <source>
        <dbReference type="ARBA" id="ARBA00004123"/>
    </source>
</evidence>
<dbReference type="FunFam" id="2.20.25.420:FF:000001">
    <property type="entry name" value="Zinc finger protein ZPR1"/>
    <property type="match status" value="1"/>
</dbReference>
<comment type="caution">
    <text evidence="10">The sequence shown here is derived from an EMBL/GenBank/DDBJ whole genome shotgun (WGS) entry which is preliminary data.</text>
</comment>
<evidence type="ECO:0000313" key="11">
    <source>
        <dbReference type="Proteomes" id="UP000541444"/>
    </source>
</evidence>
<dbReference type="InterPro" id="IPR042452">
    <property type="entry name" value="ZPR1_Znf1/2"/>
</dbReference>
<gene>
    <name evidence="10" type="ORF">GIB67_031901</name>
</gene>
<name>A0A7J7NTR6_9MAGN</name>
<proteinExistence type="inferred from homology"/>
<dbReference type="Gene3D" id="2.60.120.1040">
    <property type="entry name" value="ZPR1, A/B domain"/>
    <property type="match status" value="2"/>
</dbReference>
<comment type="subcellular location">
    <subcellularLocation>
        <location evidence="1">Nucleus</location>
    </subcellularLocation>
</comment>
<reference evidence="10 11" key="1">
    <citation type="journal article" date="2020" name="IScience">
        <title>Genome Sequencing of the Endangered Kingdonia uniflora (Circaeasteraceae, Ranunculales) Reveals Potential Mechanisms of Evolutionary Specialization.</title>
        <authorList>
            <person name="Sun Y."/>
            <person name="Deng T."/>
            <person name="Zhang A."/>
            <person name="Moore M.J."/>
            <person name="Landis J.B."/>
            <person name="Lin N."/>
            <person name="Zhang H."/>
            <person name="Zhang X."/>
            <person name="Huang J."/>
            <person name="Zhang X."/>
            <person name="Sun H."/>
            <person name="Wang H."/>
        </authorList>
    </citation>
    <scope>NUCLEOTIDE SEQUENCE [LARGE SCALE GENOMIC DNA]</scope>
    <source>
        <strain evidence="10">TB1705</strain>
        <tissue evidence="10">Leaf</tissue>
    </source>
</reference>
<evidence type="ECO:0000256" key="7">
    <source>
        <dbReference type="ARBA" id="ARBA00023242"/>
    </source>
</evidence>
<dbReference type="Pfam" id="PF03367">
    <property type="entry name" value="Zn_ribbon_ZPR1"/>
    <property type="match status" value="2"/>
</dbReference>
<evidence type="ECO:0000256" key="6">
    <source>
        <dbReference type="ARBA" id="ARBA00022833"/>
    </source>
</evidence>
<keyword evidence="7" id="KW-0539">Nucleus</keyword>
<keyword evidence="5" id="KW-0863">Zinc-finger</keyword>
<dbReference type="GO" id="GO:0005634">
    <property type="term" value="C:nucleus"/>
    <property type="evidence" value="ECO:0007669"/>
    <property type="project" value="UniProtKB-SubCell"/>
</dbReference>
<dbReference type="InterPro" id="IPR040141">
    <property type="entry name" value="ZPR1"/>
</dbReference>
<dbReference type="InterPro" id="IPR004457">
    <property type="entry name" value="Znf_ZPR1"/>
</dbReference>
<dbReference type="NCBIfam" id="TIGR00310">
    <property type="entry name" value="ZPR1_znf"/>
    <property type="match status" value="2"/>
</dbReference>
<dbReference type="InterPro" id="IPR056180">
    <property type="entry name" value="ZPR1_jr_dom"/>
</dbReference>
<evidence type="ECO:0000259" key="9">
    <source>
        <dbReference type="SMART" id="SM00709"/>
    </source>
</evidence>
<dbReference type="Proteomes" id="UP000541444">
    <property type="component" value="Unassembled WGS sequence"/>
</dbReference>
<evidence type="ECO:0000313" key="10">
    <source>
        <dbReference type="EMBL" id="KAF6170493.1"/>
    </source>
</evidence>
<dbReference type="FunFam" id="2.20.25.420:FF:000002">
    <property type="entry name" value="Zinc finger protein ZPR1"/>
    <property type="match status" value="1"/>
</dbReference>
<dbReference type="FunFam" id="2.60.120.1040:FF:000002">
    <property type="entry name" value="zinc finger protein ZPR1"/>
    <property type="match status" value="1"/>
</dbReference>